<dbReference type="AlphaFoldDB" id="A0A0K0DYD5"/>
<keyword evidence="2" id="KW-1185">Reference proteome</keyword>
<reference evidence="3" key="1">
    <citation type="submission" date="2015-08" db="UniProtKB">
        <authorList>
            <consortium name="WormBaseParasite"/>
        </authorList>
    </citation>
    <scope>IDENTIFICATION</scope>
</reference>
<proteinExistence type="predicted"/>
<evidence type="ECO:0000256" key="1">
    <source>
        <dbReference type="SAM" id="MobiDB-lite"/>
    </source>
</evidence>
<dbReference type="WBParaSite" id="SSTP_0000224900.1">
    <property type="protein sequence ID" value="SSTP_0000224900.1"/>
    <property type="gene ID" value="SSTP_0000224900"/>
</dbReference>
<accession>A0A0K0DYD5</accession>
<dbReference type="WBParaSite" id="TCONS_00006503.p1">
    <property type="protein sequence ID" value="TCONS_00006503.p1"/>
    <property type="gene ID" value="XLOC_004646"/>
</dbReference>
<protein>
    <submittedName>
        <fullName evidence="3 4">Uncharacterized protein</fullName>
    </submittedName>
</protein>
<evidence type="ECO:0000313" key="3">
    <source>
        <dbReference type="WBParaSite" id="SSTP_0000224900.1"/>
    </source>
</evidence>
<feature type="region of interest" description="Disordered" evidence="1">
    <location>
        <begin position="184"/>
        <end position="233"/>
    </location>
</feature>
<organism evidence="3">
    <name type="scientific">Strongyloides stercoralis</name>
    <name type="common">Threadworm</name>
    <dbReference type="NCBI Taxonomy" id="6248"/>
    <lineage>
        <taxon>Eukaryota</taxon>
        <taxon>Metazoa</taxon>
        <taxon>Ecdysozoa</taxon>
        <taxon>Nematoda</taxon>
        <taxon>Chromadorea</taxon>
        <taxon>Rhabditida</taxon>
        <taxon>Tylenchina</taxon>
        <taxon>Panagrolaimomorpha</taxon>
        <taxon>Strongyloidoidea</taxon>
        <taxon>Strongyloididae</taxon>
        <taxon>Strongyloides</taxon>
    </lineage>
</organism>
<dbReference type="Proteomes" id="UP000035681">
    <property type="component" value="Unplaced"/>
</dbReference>
<evidence type="ECO:0000313" key="2">
    <source>
        <dbReference type="Proteomes" id="UP000035681"/>
    </source>
</evidence>
<name>A0A0K0DYD5_STRER</name>
<sequence>MAPQKNKIDMSLDEIIKMNRKNTNKKFGGVNKSGAIKKTKKNNDMKFVKKINPVVAARKRTRIAAAKLVASRQLKGADINNKATQKVIRTIVAEVLKNKSLNAINKTKISGKSGFRIGKDKNKLNRIQKTSRTISKTKIQRPLRKIVKNGGVSDNSRVMTSTNIFKSRLIAHKLRGSDEIILNKRKNTETKNNFRNRSNNHGNKRRPNQRVGGFNNTKKEHPSNFLKRNNGRF</sequence>
<evidence type="ECO:0000313" key="4">
    <source>
        <dbReference type="WBParaSite" id="TCONS_00006503.p1"/>
    </source>
</evidence>